<evidence type="ECO:0000256" key="2">
    <source>
        <dbReference type="SAM" id="Phobius"/>
    </source>
</evidence>
<evidence type="ECO:0000256" key="1">
    <source>
        <dbReference type="SAM" id="MobiDB-lite"/>
    </source>
</evidence>
<reference evidence="3 4" key="1">
    <citation type="journal article" date="2018" name="Cell">
        <title>The Chara Genome: Secondary Complexity and Implications for Plant Terrestrialization.</title>
        <authorList>
            <person name="Nishiyama T."/>
            <person name="Sakayama H."/>
            <person name="Vries J.D."/>
            <person name="Buschmann H."/>
            <person name="Saint-Marcoux D."/>
            <person name="Ullrich K.K."/>
            <person name="Haas F.B."/>
            <person name="Vanderstraeten L."/>
            <person name="Becker D."/>
            <person name="Lang D."/>
            <person name="Vosolsobe S."/>
            <person name="Rombauts S."/>
            <person name="Wilhelmsson P.K.I."/>
            <person name="Janitza P."/>
            <person name="Kern R."/>
            <person name="Heyl A."/>
            <person name="Rumpler F."/>
            <person name="Villalobos L.I.A.C."/>
            <person name="Clay J.M."/>
            <person name="Skokan R."/>
            <person name="Toyoda A."/>
            <person name="Suzuki Y."/>
            <person name="Kagoshima H."/>
            <person name="Schijlen E."/>
            <person name="Tajeshwar N."/>
            <person name="Catarino B."/>
            <person name="Hetherington A.J."/>
            <person name="Saltykova A."/>
            <person name="Bonnot C."/>
            <person name="Breuninger H."/>
            <person name="Symeonidi A."/>
            <person name="Radhakrishnan G.V."/>
            <person name="Van Nieuwerburgh F."/>
            <person name="Deforce D."/>
            <person name="Chang C."/>
            <person name="Karol K.G."/>
            <person name="Hedrich R."/>
            <person name="Ulvskov P."/>
            <person name="Glockner G."/>
            <person name="Delwiche C.F."/>
            <person name="Petrasek J."/>
            <person name="Van de Peer Y."/>
            <person name="Friml J."/>
            <person name="Beilby M."/>
            <person name="Dolan L."/>
            <person name="Kohara Y."/>
            <person name="Sugano S."/>
            <person name="Fujiyama A."/>
            <person name="Delaux P.-M."/>
            <person name="Quint M."/>
            <person name="TheiBen G."/>
            <person name="Hagemann M."/>
            <person name="Harholt J."/>
            <person name="Dunand C."/>
            <person name="Zachgo S."/>
            <person name="Langdale J."/>
            <person name="Maumus F."/>
            <person name="Straeten D.V.D."/>
            <person name="Gould S.B."/>
            <person name="Rensing S.A."/>
        </authorList>
    </citation>
    <scope>NUCLEOTIDE SEQUENCE [LARGE SCALE GENOMIC DNA]</scope>
    <source>
        <strain evidence="3 4">S276</strain>
    </source>
</reference>
<name>A0A388L7B6_CHABU</name>
<evidence type="ECO:0000313" key="3">
    <source>
        <dbReference type="EMBL" id="GBG78210.1"/>
    </source>
</evidence>
<feature type="region of interest" description="Disordered" evidence="1">
    <location>
        <begin position="103"/>
        <end position="182"/>
    </location>
</feature>
<keyword evidence="2" id="KW-0812">Transmembrane</keyword>
<dbReference type="AlphaFoldDB" id="A0A388L7B6"/>
<gene>
    <name evidence="3" type="ORF">CBR_g26243</name>
</gene>
<keyword evidence="2" id="KW-1133">Transmembrane helix</keyword>
<keyword evidence="2" id="KW-0472">Membrane</keyword>
<feature type="transmembrane region" description="Helical" evidence="2">
    <location>
        <begin position="24"/>
        <end position="46"/>
    </location>
</feature>
<accession>A0A388L7B6</accession>
<keyword evidence="4" id="KW-1185">Reference proteome</keyword>
<organism evidence="3 4">
    <name type="scientific">Chara braunii</name>
    <name type="common">Braun's stonewort</name>
    <dbReference type="NCBI Taxonomy" id="69332"/>
    <lineage>
        <taxon>Eukaryota</taxon>
        <taxon>Viridiplantae</taxon>
        <taxon>Streptophyta</taxon>
        <taxon>Charophyceae</taxon>
        <taxon>Charales</taxon>
        <taxon>Characeae</taxon>
        <taxon>Chara</taxon>
    </lineage>
</organism>
<feature type="compositionally biased region" description="Gly residues" evidence="1">
    <location>
        <begin position="112"/>
        <end position="121"/>
    </location>
</feature>
<proteinExistence type="predicted"/>
<feature type="compositionally biased region" description="Basic residues" evidence="1">
    <location>
        <begin position="164"/>
        <end position="182"/>
    </location>
</feature>
<dbReference type="Proteomes" id="UP000265515">
    <property type="component" value="Unassembled WGS sequence"/>
</dbReference>
<comment type="caution">
    <text evidence="3">The sequence shown here is derived from an EMBL/GenBank/DDBJ whole genome shotgun (WGS) entry which is preliminary data.</text>
</comment>
<dbReference type="Gramene" id="GBG78210">
    <property type="protein sequence ID" value="GBG78210"/>
    <property type="gene ID" value="CBR_g26243"/>
</dbReference>
<evidence type="ECO:0000313" key="4">
    <source>
        <dbReference type="Proteomes" id="UP000265515"/>
    </source>
</evidence>
<sequence>MGKPASSSWIYSLYAKSNCSNCQIISLLVLTFVGLLVYFLGMPLIWGMSAKGLLRSSRTLIRQSLGVQEVDPTRRPFGPDYRAEDLTLAAWVKERIHAGEIKAVETSNTGSAEGGGDGGDGTQPTIVQPDGDVQQFEVPQPQNSVFIQDWRGGLGGGDGDNNLKKRRRKRRRKKKKKKGFLN</sequence>
<dbReference type="EMBL" id="BFEA01000289">
    <property type="protein sequence ID" value="GBG78210.1"/>
    <property type="molecule type" value="Genomic_DNA"/>
</dbReference>
<protein>
    <submittedName>
        <fullName evidence="3">Uncharacterized protein</fullName>
    </submittedName>
</protein>